<dbReference type="Proteomes" id="UP001652740">
    <property type="component" value="Unplaced"/>
</dbReference>
<dbReference type="RefSeq" id="XP_052754729.1">
    <property type="nucleotide sequence ID" value="XM_052898769.1"/>
</dbReference>
<dbReference type="GeneID" id="128201528"/>
<evidence type="ECO:0000313" key="1">
    <source>
        <dbReference type="Proteomes" id="UP001652740"/>
    </source>
</evidence>
<name>A0ABM3MTP1_GALME</name>
<protein>
    <submittedName>
        <fullName evidence="2">Uncharacterized protein LOC128201528</fullName>
    </submittedName>
</protein>
<proteinExistence type="predicted"/>
<organism evidence="1 2">
    <name type="scientific">Galleria mellonella</name>
    <name type="common">Greater wax moth</name>
    <dbReference type="NCBI Taxonomy" id="7137"/>
    <lineage>
        <taxon>Eukaryota</taxon>
        <taxon>Metazoa</taxon>
        <taxon>Ecdysozoa</taxon>
        <taxon>Arthropoda</taxon>
        <taxon>Hexapoda</taxon>
        <taxon>Insecta</taxon>
        <taxon>Pterygota</taxon>
        <taxon>Neoptera</taxon>
        <taxon>Endopterygota</taxon>
        <taxon>Lepidoptera</taxon>
        <taxon>Glossata</taxon>
        <taxon>Ditrysia</taxon>
        <taxon>Pyraloidea</taxon>
        <taxon>Pyralidae</taxon>
        <taxon>Galleriinae</taxon>
        <taxon>Galleria</taxon>
    </lineage>
</organism>
<gene>
    <name evidence="2" type="primary">LOC128201528</name>
</gene>
<sequence length="101" mass="12074">MPKERWRGKRAFMEQLRRTVSYRGRLLGIFKTQTFANKAYPHRRNRRKKLHRRAQNVHDDKHRCRVPPIFVDMQSIVLCNMILLCSEIPGANLNTKQLMSI</sequence>
<keyword evidence="1" id="KW-1185">Reference proteome</keyword>
<reference evidence="2" key="1">
    <citation type="submission" date="2025-08" db="UniProtKB">
        <authorList>
            <consortium name="RefSeq"/>
        </authorList>
    </citation>
    <scope>IDENTIFICATION</scope>
    <source>
        <tissue evidence="2">Whole larvae</tissue>
    </source>
</reference>
<evidence type="ECO:0000313" key="2">
    <source>
        <dbReference type="RefSeq" id="XP_052754729.1"/>
    </source>
</evidence>
<accession>A0ABM3MTP1</accession>